<accession>A0A9P7GH44</accession>
<reference evidence="2" key="1">
    <citation type="submission" date="2020-07" db="EMBL/GenBank/DDBJ databases">
        <authorList>
            <person name="Nieuwenhuis M."/>
            <person name="Van De Peppel L.J.J."/>
        </authorList>
    </citation>
    <scope>NUCLEOTIDE SEQUENCE</scope>
    <source>
        <strain evidence="2">AP01</strain>
        <tissue evidence="2">Mycelium</tissue>
    </source>
</reference>
<comment type="caution">
    <text evidence="2">The sequence shown here is derived from an EMBL/GenBank/DDBJ whole genome shotgun (WGS) entry which is preliminary data.</text>
</comment>
<evidence type="ECO:0000313" key="3">
    <source>
        <dbReference type="Proteomes" id="UP000775547"/>
    </source>
</evidence>
<feature type="region of interest" description="Disordered" evidence="1">
    <location>
        <begin position="244"/>
        <end position="300"/>
    </location>
</feature>
<organism evidence="2 3">
    <name type="scientific">Asterophora parasitica</name>
    <dbReference type="NCBI Taxonomy" id="117018"/>
    <lineage>
        <taxon>Eukaryota</taxon>
        <taxon>Fungi</taxon>
        <taxon>Dikarya</taxon>
        <taxon>Basidiomycota</taxon>
        <taxon>Agaricomycotina</taxon>
        <taxon>Agaricomycetes</taxon>
        <taxon>Agaricomycetidae</taxon>
        <taxon>Agaricales</taxon>
        <taxon>Tricholomatineae</taxon>
        <taxon>Lyophyllaceae</taxon>
        <taxon>Asterophora</taxon>
    </lineage>
</organism>
<feature type="compositionally biased region" description="Basic and acidic residues" evidence="1">
    <location>
        <begin position="133"/>
        <end position="144"/>
    </location>
</feature>
<evidence type="ECO:0000256" key="1">
    <source>
        <dbReference type="SAM" id="MobiDB-lite"/>
    </source>
</evidence>
<protein>
    <submittedName>
        <fullName evidence="2">Uncharacterized protein</fullName>
    </submittedName>
</protein>
<proteinExistence type="predicted"/>
<feature type="region of interest" description="Disordered" evidence="1">
    <location>
        <begin position="319"/>
        <end position="385"/>
    </location>
</feature>
<dbReference type="EMBL" id="JABCKV010000014">
    <property type="protein sequence ID" value="KAG5647002.1"/>
    <property type="molecule type" value="Genomic_DNA"/>
</dbReference>
<feature type="compositionally biased region" description="Pro residues" evidence="1">
    <location>
        <begin position="329"/>
        <end position="351"/>
    </location>
</feature>
<reference evidence="2" key="2">
    <citation type="submission" date="2021-10" db="EMBL/GenBank/DDBJ databases">
        <title>Phylogenomics reveals ancestral predisposition of the termite-cultivated fungus Termitomyces towards a domesticated lifestyle.</title>
        <authorList>
            <person name="Auxier B."/>
            <person name="Grum-Grzhimaylo A."/>
            <person name="Cardenas M.E."/>
            <person name="Lodge J.D."/>
            <person name="Laessoe T."/>
            <person name="Pedersen O."/>
            <person name="Smith M.E."/>
            <person name="Kuyper T.W."/>
            <person name="Franco-Molano E.A."/>
            <person name="Baroni T.J."/>
            <person name="Aanen D.K."/>
        </authorList>
    </citation>
    <scope>NUCLEOTIDE SEQUENCE</scope>
    <source>
        <strain evidence="2">AP01</strain>
        <tissue evidence="2">Mycelium</tissue>
    </source>
</reference>
<evidence type="ECO:0000313" key="2">
    <source>
        <dbReference type="EMBL" id="KAG5647002.1"/>
    </source>
</evidence>
<feature type="compositionally biased region" description="Polar residues" evidence="1">
    <location>
        <begin position="150"/>
        <end position="162"/>
    </location>
</feature>
<feature type="region of interest" description="Disordered" evidence="1">
    <location>
        <begin position="54"/>
        <end position="186"/>
    </location>
</feature>
<dbReference type="AlphaFoldDB" id="A0A9P7GH44"/>
<feature type="compositionally biased region" description="Low complexity" evidence="1">
    <location>
        <begin position="375"/>
        <end position="385"/>
    </location>
</feature>
<keyword evidence="3" id="KW-1185">Reference proteome</keyword>
<feature type="compositionally biased region" description="Polar residues" evidence="1">
    <location>
        <begin position="57"/>
        <end position="74"/>
    </location>
</feature>
<gene>
    <name evidence="2" type="ORF">DXG03_001726</name>
</gene>
<sequence length="466" mass="50998">MALAQHLTELALANSEGLLNDDEYRLLRQNLFEQHANSVLIPVEVPILPVAGPGRKSSISSTNPTPTRTLNTHVDTPLLAPPTLRRKGSFVTNLFRRATGQKGPASGPTRSPSAPAAKAPKRKQSIPQIIQRKASELFSGRRADPPAPVQDSSPDSPQTRHSFNPPLSPRRTIPTLPSISTLSVDTPSSISVTNEVFDDRNLNTVKEIRAAIIATETEAQRLLEAFTNLESTTVHRVEFQNARRLSITTPDHPSAQMDGTDWPSHHHPQMPSPPSPIPSRSDRKGKGRANGHRHMPSLVDSIADSSSVYSASSSISRSKSISSLRSKQPPHPPSPLSPRFPSLASPPPQPTRRPRSSRKNSVSSVVSHGTRLGISPSPSLSLSRSTGHLPLRTLIEGEGASRFFFTDRDGDWNLRSRPGTAETLAHPEVQEAQRRRAEVMARYSARLDYLQAKLKSAELHEKLARR</sequence>
<feature type="compositionally biased region" description="Polar residues" evidence="1">
    <location>
        <begin position="175"/>
        <end position="186"/>
    </location>
</feature>
<dbReference type="Proteomes" id="UP000775547">
    <property type="component" value="Unassembled WGS sequence"/>
</dbReference>
<feature type="compositionally biased region" description="Basic residues" evidence="1">
    <location>
        <begin position="283"/>
        <end position="295"/>
    </location>
</feature>
<dbReference type="OrthoDB" id="3367070at2759"/>
<name>A0A9P7GH44_9AGAR</name>